<comment type="similarity">
    <text evidence="3">Belongs to the LplA family.</text>
</comment>
<keyword evidence="7" id="KW-1185">Reference proteome</keyword>
<dbReference type="InterPro" id="IPR004562">
    <property type="entry name" value="LipoylTrfase_LipoateP_Ligase"/>
</dbReference>
<protein>
    <recommendedName>
        <fullName evidence="4">Putative lipoate-protein ligase A</fullName>
    </recommendedName>
</protein>
<gene>
    <name evidence="6" type="ORF">EPUL_004331</name>
</gene>
<proteinExistence type="inferred from homology"/>
<dbReference type="GO" id="GO:0009249">
    <property type="term" value="P:protein lipoylation"/>
    <property type="evidence" value="ECO:0007669"/>
    <property type="project" value="InterPro"/>
</dbReference>
<evidence type="ECO:0000256" key="2">
    <source>
        <dbReference type="ARBA" id="ARBA00005085"/>
    </source>
</evidence>
<dbReference type="Proteomes" id="UP000237438">
    <property type="component" value="Unassembled WGS sequence"/>
</dbReference>
<accession>A0A2S4PRR1</accession>
<evidence type="ECO:0000313" key="7">
    <source>
        <dbReference type="Proteomes" id="UP000237438"/>
    </source>
</evidence>
<evidence type="ECO:0000256" key="1">
    <source>
        <dbReference type="ARBA" id="ARBA00003253"/>
    </source>
</evidence>
<sequence>MVSSLWTLPRFLPRHVSRYQRRSNSISSQVVDNFANKNQIYVSTSLDPYLNLSIEHHLFEKTSRDSVILFIYTNRPSIIIGRNQNPWNEINLNLVRKSSPNINIVRRRSGGGTVFHDEGNVNYCVISPTSSFDRDKHAHMVVQALKSAGVEKVRVNDRHDIVLEKIENEGLEKSFKISGSAYKLTKFRSLHHGTCLLSSPNLGAISQYLNSPASNFITARGVASVSSRITNACMSNINFQKAVIKQFCQIYSTVNPIFIGEEMKEESNIARGYAELKSDKWVYCQTPQFTFSINGNSRFPTDTEKTFRDIWKLPLS</sequence>
<dbReference type="PANTHER" id="PTHR12561:SF3">
    <property type="entry name" value="LIPOYLTRANSFERASE 1, MITOCHONDRIAL"/>
    <property type="match status" value="1"/>
</dbReference>
<dbReference type="GO" id="GO:0017118">
    <property type="term" value="F:lipoyltransferase activity"/>
    <property type="evidence" value="ECO:0007669"/>
    <property type="project" value="TreeGrafter"/>
</dbReference>
<dbReference type="STRING" id="225359.A0A2S4PRR1"/>
<dbReference type="Pfam" id="PF21948">
    <property type="entry name" value="LplA-B_cat"/>
    <property type="match status" value="1"/>
</dbReference>
<evidence type="ECO:0000259" key="5">
    <source>
        <dbReference type="PROSITE" id="PS51733"/>
    </source>
</evidence>
<dbReference type="OrthoDB" id="201621at2759"/>
<dbReference type="EMBL" id="PEDP01000889">
    <property type="protein sequence ID" value="POS84719.1"/>
    <property type="molecule type" value="Genomic_DNA"/>
</dbReference>
<dbReference type="InterPro" id="IPR004143">
    <property type="entry name" value="BPL_LPL_catalytic"/>
</dbReference>
<comment type="caution">
    <text evidence="6">The sequence shown here is derived from an EMBL/GenBank/DDBJ whole genome shotgun (WGS) entry which is preliminary data.</text>
</comment>
<feature type="domain" description="BPL/LPL catalytic" evidence="5">
    <location>
        <begin position="63"/>
        <end position="255"/>
    </location>
</feature>
<dbReference type="Gene3D" id="3.30.930.10">
    <property type="entry name" value="Bira Bifunctional Protein, Domain 2"/>
    <property type="match status" value="1"/>
</dbReference>
<dbReference type="PROSITE" id="PS51733">
    <property type="entry name" value="BPL_LPL_CATALYTIC"/>
    <property type="match status" value="1"/>
</dbReference>
<evidence type="ECO:0000313" key="6">
    <source>
        <dbReference type="EMBL" id="POS84719.1"/>
    </source>
</evidence>
<dbReference type="PANTHER" id="PTHR12561">
    <property type="entry name" value="LIPOATE-PROTEIN LIGASE"/>
    <property type="match status" value="1"/>
</dbReference>
<dbReference type="CDD" id="cd16443">
    <property type="entry name" value="LplA"/>
    <property type="match status" value="1"/>
</dbReference>
<reference evidence="6 7" key="1">
    <citation type="submission" date="2017-10" db="EMBL/GenBank/DDBJ databases">
        <title>Development of genomic resources for the powdery mildew, Erysiphe pulchra.</title>
        <authorList>
            <person name="Wadl P.A."/>
            <person name="Mack B.M."/>
            <person name="Moore G."/>
            <person name="Beltz S.B."/>
        </authorList>
    </citation>
    <scope>NUCLEOTIDE SEQUENCE [LARGE SCALE GENOMIC DNA]</scope>
    <source>
        <strain evidence="6">Cflorida</strain>
    </source>
</reference>
<feature type="non-terminal residue" evidence="6">
    <location>
        <position position="316"/>
    </location>
</feature>
<evidence type="ECO:0000256" key="3">
    <source>
        <dbReference type="ARBA" id="ARBA00008242"/>
    </source>
</evidence>
<name>A0A2S4PRR1_9PEZI</name>
<comment type="function">
    <text evidence="1">Catalyzes both the ATP-dependent activation of exogenously supplied lipoate to lipoyl-AMP and the transfer of the activated lipoyl onto the lipoyl domains of lipoate-dependent enzymes.</text>
</comment>
<organism evidence="6 7">
    <name type="scientific">Erysiphe pulchra</name>
    <dbReference type="NCBI Taxonomy" id="225359"/>
    <lineage>
        <taxon>Eukaryota</taxon>
        <taxon>Fungi</taxon>
        <taxon>Dikarya</taxon>
        <taxon>Ascomycota</taxon>
        <taxon>Pezizomycotina</taxon>
        <taxon>Leotiomycetes</taxon>
        <taxon>Erysiphales</taxon>
        <taxon>Erysiphaceae</taxon>
        <taxon>Erysiphe</taxon>
    </lineage>
</organism>
<comment type="pathway">
    <text evidence="2">Protein modification; protein lipoylation via exogenous pathway; protein N(6)-(lipoyl)lysine from lipoate: step 2/2.</text>
</comment>
<evidence type="ECO:0000256" key="4">
    <source>
        <dbReference type="ARBA" id="ARBA00015925"/>
    </source>
</evidence>
<dbReference type="UniPathway" id="UPA00537">
    <property type="reaction ID" value="UER00595"/>
</dbReference>
<dbReference type="SUPFAM" id="SSF55681">
    <property type="entry name" value="Class II aaRS and biotin synthetases"/>
    <property type="match status" value="1"/>
</dbReference>
<dbReference type="InterPro" id="IPR045864">
    <property type="entry name" value="aa-tRNA-synth_II/BPL/LPL"/>
</dbReference>
<dbReference type="AlphaFoldDB" id="A0A2S4PRR1"/>
<dbReference type="GO" id="GO:0005739">
    <property type="term" value="C:mitochondrion"/>
    <property type="evidence" value="ECO:0007669"/>
    <property type="project" value="TreeGrafter"/>
</dbReference>